<gene>
    <name evidence="5" type="ORF">KGB56_10490</name>
</gene>
<evidence type="ECO:0000313" key="6">
    <source>
        <dbReference type="Proteomes" id="UP000680706"/>
    </source>
</evidence>
<protein>
    <submittedName>
        <fullName evidence="5">Autotransporter domain-containing protein</fullName>
    </submittedName>
</protein>
<dbReference type="NCBIfam" id="TIGR01414">
    <property type="entry name" value="autotrans_barl"/>
    <property type="match status" value="1"/>
</dbReference>
<evidence type="ECO:0000256" key="1">
    <source>
        <dbReference type="ARBA" id="ARBA00022729"/>
    </source>
</evidence>
<dbReference type="Gene3D" id="2.160.20.20">
    <property type="match status" value="1"/>
</dbReference>
<organism evidence="5 6">
    <name type="scientific">Pseudovibrio brasiliensis</name>
    <dbReference type="NCBI Taxonomy" id="1898042"/>
    <lineage>
        <taxon>Bacteria</taxon>
        <taxon>Pseudomonadati</taxon>
        <taxon>Pseudomonadota</taxon>
        <taxon>Alphaproteobacteria</taxon>
        <taxon>Hyphomicrobiales</taxon>
        <taxon>Stappiaceae</taxon>
        <taxon>Pseudovibrio</taxon>
    </lineage>
</organism>
<keyword evidence="6" id="KW-1185">Reference proteome</keyword>
<feature type="region of interest" description="Disordered" evidence="2">
    <location>
        <begin position="80"/>
        <end position="114"/>
    </location>
</feature>
<dbReference type="Gene3D" id="2.40.128.130">
    <property type="entry name" value="Autotransporter beta-domain"/>
    <property type="match status" value="1"/>
</dbReference>
<accession>A0ABX8AVZ8</accession>
<feature type="chain" id="PRO_5046052057" evidence="3">
    <location>
        <begin position="27"/>
        <end position="1183"/>
    </location>
</feature>
<dbReference type="SMART" id="SM00869">
    <property type="entry name" value="Autotransporter"/>
    <property type="match status" value="1"/>
</dbReference>
<dbReference type="Pfam" id="PF03797">
    <property type="entry name" value="Autotransporter"/>
    <property type="match status" value="1"/>
</dbReference>
<sequence>MPSSFTLKLFGTTAIAFVALSPSAHAGGKGGAASVSWSYAGGDGANGLATSGTINTNMYAGGGGAGGGFLADMSGANGGSLTSNPSASNAGRADLGSPAGVGGDGTGGIGGGGSGSLSNGGNGLNAGAGGGGGSGVGSGQGGGGGGGGDAVQMTGDIVVSSGVTLRGGDGGDSGYNVGSGGQGGSGITATVGSLTLDNNGNIAGGDGGESKNHRSANGGIAVNLIGGPYTIKNTGQIQGGNSLRVHSGGSTGSGAVGIKGSELTIINSGSIFGGLNANNQRANAVEFTGGTNSFTHTAGSIVEGNVDATAGTNDTFALGGSVDSSFNASLIANNAQYRGFENYKKTGASTWTLTGFGNQDWTIQQGVLEGNSNNIQGNVVVEADANLRFNQSNTGTYTGAISGAGGLTKTGNGTLILSGANSYTGGTKVEAGTLQGDITSLNSHINTAANTSVVFDQDTNGHYLAIMWGAGSLVKEGSGTLILSGYNSYTGGTVINEGKVQGDAKTLQGDIHTAANTHAVFAQNIDGTYDGNLSGAGSLVKTGGGTLTLSGTNTYSGGTLINDGLLSVSDMAQLGTGDVVLNGGTFQTTGNSDLTVDSFDLDSAGGELDVSSKSLALTGDISSTGELEKSGTGKLVLDGASNSVGGGTTVENGALIVGSSFGKSGVELISDVKVESSGVLGGHGTIKGNVTNNNGRIAPGNSIGVTTINGDYSGTGTLEIEVEGDTKLADKLVVNGNVDVSDTVLDLVLTPADKADWSLDPTGPFIIVENDGTDAITGEFSSIENNLLFLNATLDYEAGTDSNDIELTLLRNDIDFASAARTTNQKASAEVVQRLGSGSAVYNALIGTVTDETAAQAAFDSLSGEINASARGVLIENSRFVRNAVNDRLHTSAAQARKTAGAETAQLGLLTLWNMSYGSWGEAKRNGNTAALDHSTGGVLFGVDSDAFSNLRVGLTGGYSRSSMDADDRASEATADTYTFGGYAGTQVNGFAVRTGAAVSWHQIDTERSVSISGGAFTDKLEADQNAATLQAFGELGYAFDFGATTLEPFAGLAHVHLISRSFAEDGGAAALSAGDQSTDVTFTTLGLRAASEFTLGGANLTARGVVGWQHASTDTVNFTQSFASGGSAFTVEGSPIAKDIGILEAGFDLAVNERTQFGLSYAGQLAAGNSKHGVNARLSFEF</sequence>
<feature type="compositionally biased region" description="Gly residues" evidence="2">
    <location>
        <begin position="99"/>
        <end position="114"/>
    </location>
</feature>
<dbReference type="EMBL" id="CP074126">
    <property type="protein sequence ID" value="QUS57774.1"/>
    <property type="molecule type" value="Genomic_DNA"/>
</dbReference>
<evidence type="ECO:0000313" key="5">
    <source>
        <dbReference type="EMBL" id="QUS57774.1"/>
    </source>
</evidence>
<dbReference type="InterPro" id="IPR036709">
    <property type="entry name" value="Autotransporte_beta_dom_sf"/>
</dbReference>
<dbReference type="SUPFAM" id="SSF103515">
    <property type="entry name" value="Autotransporter"/>
    <property type="match status" value="1"/>
</dbReference>
<dbReference type="PANTHER" id="PTHR35037:SF3">
    <property type="entry name" value="C-TERMINAL REGION OF AIDA-LIKE PROTEIN"/>
    <property type="match status" value="1"/>
</dbReference>
<reference evidence="5 6" key="1">
    <citation type="journal article" date="2021" name="Angew. Chem. Int. Ed. Engl.">
        <title>A novel family of nonribosomal peptides modulate collective behavior in Pseudovibrio bacteria isolated from marine sponges.</title>
        <authorList>
            <person name="Ioca L.P."/>
            <person name="Dai Y."/>
            <person name="Kunakom S."/>
            <person name="Diaz-Espinosa J."/>
            <person name="Krunic A."/>
            <person name="Crnkovic C.M."/>
            <person name="Orjala J."/>
            <person name="Sanchez L.M."/>
            <person name="Ferreira A.G."/>
            <person name="Berlinck R.G.S."/>
            <person name="Eustaquio A.S."/>
        </authorList>
    </citation>
    <scope>NUCLEOTIDE SEQUENCE [LARGE SCALE GENOMIC DNA]</scope>
    <source>
        <strain evidence="5 6">Ab134</strain>
    </source>
</reference>
<feature type="domain" description="Autotransporter" evidence="4">
    <location>
        <begin position="905"/>
        <end position="1183"/>
    </location>
</feature>
<dbReference type="InterPro" id="IPR012332">
    <property type="entry name" value="Autotransporter_pectin_lyase_C"/>
</dbReference>
<dbReference type="RefSeq" id="WP_075697480.1">
    <property type="nucleotide sequence ID" value="NZ_CP074126.1"/>
</dbReference>
<dbReference type="Proteomes" id="UP000680706">
    <property type="component" value="Chromosome"/>
</dbReference>
<dbReference type="PROSITE" id="PS51208">
    <property type="entry name" value="AUTOTRANSPORTER"/>
    <property type="match status" value="1"/>
</dbReference>
<name>A0ABX8AVZ8_9HYPH</name>
<proteinExistence type="predicted"/>
<dbReference type="InterPro" id="IPR006315">
    <property type="entry name" value="OM_autotransptr_brl_dom"/>
</dbReference>
<dbReference type="InterPro" id="IPR051551">
    <property type="entry name" value="Autotransporter_adhesion"/>
</dbReference>
<evidence type="ECO:0000259" key="4">
    <source>
        <dbReference type="PROSITE" id="PS51208"/>
    </source>
</evidence>
<dbReference type="InterPro" id="IPR011050">
    <property type="entry name" value="Pectin_lyase_fold/virulence"/>
</dbReference>
<dbReference type="SUPFAM" id="SSF51126">
    <property type="entry name" value="Pectin lyase-like"/>
    <property type="match status" value="1"/>
</dbReference>
<dbReference type="InterPro" id="IPR005546">
    <property type="entry name" value="Autotransporte_beta"/>
</dbReference>
<evidence type="ECO:0000256" key="2">
    <source>
        <dbReference type="SAM" id="MobiDB-lite"/>
    </source>
</evidence>
<dbReference type="InterPro" id="IPR013425">
    <property type="entry name" value="Autotrns_rpt"/>
</dbReference>
<feature type="compositionally biased region" description="Polar residues" evidence="2">
    <location>
        <begin position="80"/>
        <end position="89"/>
    </location>
</feature>
<evidence type="ECO:0000256" key="3">
    <source>
        <dbReference type="SAM" id="SignalP"/>
    </source>
</evidence>
<dbReference type="PANTHER" id="PTHR35037">
    <property type="entry name" value="C-TERMINAL REGION OF AIDA-LIKE PROTEIN"/>
    <property type="match status" value="1"/>
</dbReference>
<keyword evidence="1 3" id="KW-0732">Signal</keyword>
<dbReference type="Pfam" id="PF12951">
    <property type="entry name" value="PATR"/>
    <property type="match status" value="5"/>
</dbReference>
<feature type="signal peptide" evidence="3">
    <location>
        <begin position="1"/>
        <end position="26"/>
    </location>
</feature>
<dbReference type="NCBIfam" id="TIGR02601">
    <property type="entry name" value="autotrns_rpt"/>
    <property type="match status" value="4"/>
</dbReference>